<dbReference type="Proteomes" id="UP001404845">
    <property type="component" value="Unassembled WGS sequence"/>
</dbReference>
<evidence type="ECO:0000313" key="4">
    <source>
        <dbReference type="Proteomes" id="UP001404845"/>
    </source>
</evidence>
<dbReference type="InterPro" id="IPR014087">
    <property type="entry name" value="Carboxybiuret_hydro_AtzE"/>
</dbReference>
<feature type="region of interest" description="Disordered" evidence="1">
    <location>
        <begin position="467"/>
        <end position="491"/>
    </location>
</feature>
<organism evidence="3 4">
    <name type="scientific">Methylorubrum rhodesianum</name>
    <dbReference type="NCBI Taxonomy" id="29427"/>
    <lineage>
        <taxon>Bacteria</taxon>
        <taxon>Pseudomonadati</taxon>
        <taxon>Pseudomonadota</taxon>
        <taxon>Alphaproteobacteria</taxon>
        <taxon>Hyphomicrobiales</taxon>
        <taxon>Methylobacteriaceae</taxon>
        <taxon>Methylorubrum</taxon>
    </lineage>
</organism>
<feature type="domain" description="Amidase" evidence="2">
    <location>
        <begin position="28"/>
        <end position="448"/>
    </location>
</feature>
<name>A0ABU9ZA68_9HYPH</name>
<evidence type="ECO:0000259" key="2">
    <source>
        <dbReference type="Pfam" id="PF01425"/>
    </source>
</evidence>
<accession>A0ABU9ZA68</accession>
<dbReference type="PANTHER" id="PTHR11895:SF172">
    <property type="entry name" value="GLUTAMYL-TRNA(GLN) AMIDOTRANSFERASE"/>
    <property type="match status" value="1"/>
</dbReference>
<dbReference type="InterPro" id="IPR023631">
    <property type="entry name" value="Amidase_dom"/>
</dbReference>
<dbReference type="InterPro" id="IPR000120">
    <property type="entry name" value="Amidase"/>
</dbReference>
<sequence>MSATTDWSLAPACDIARAVSAGTVGARDVVAAALARIARIDPAVNSFTDRLSERATARAASLDAARARGDRLGPLAGVPFAVKNLFDVAGLPTRAGSRINRERAPAPRDAALIRRLEAAGAVLVGTLGMGEYAYDFTGENIHDGNTRNPHALDHMSGGSSGGSGAAVAAGLVPVALASDTNGSIRVPSAFCGCFGLKPTYGRLSRAGSFPFVGSLDHLGPMARSTGDLALAYDALQGPDPEDPAAASRPPEPAAPDLDRGVADLRIAVAGGYFAQGGDPEAFTAVEQVARALGANRGVAIPEAARARAAAYLITAAEGAALHLDRLRGRAGDFDPAVRDRLIAGAMLPAPFLERAQRFRRWYRDAVLDLFRDVDVILAPSTPCRAPRSGQTTFVLGGIEVPVRPNIGVFTQPISFIGLPVVAVPVWLDGGLPLGVQIIAAPWNEALCLRVARHLERAGAVRAPVAALDGVPPEAKPSENKPSENKPSEDTP</sequence>
<reference evidence="3 4" key="1">
    <citation type="journal article" date="2023" name="PLoS ONE">
        <title>Complete genome assembly of Hawai'i environmental nontuberculous mycobacteria reveals unexpected co-isolation with methylobacteria.</title>
        <authorList>
            <person name="Hendrix J."/>
            <person name="Epperson L.E."/>
            <person name="Tong E.I."/>
            <person name="Chan Y.L."/>
            <person name="Hasan N.A."/>
            <person name="Dawrs S.N."/>
            <person name="Norton G.J."/>
            <person name="Virdi R."/>
            <person name="Crooks J.L."/>
            <person name="Chan E.D."/>
            <person name="Honda J.R."/>
            <person name="Strong M."/>
        </authorList>
    </citation>
    <scope>NUCLEOTIDE SEQUENCE [LARGE SCALE GENOMIC DNA]</scope>
    <source>
        <strain evidence="3 4">NJH_HI01</strain>
    </source>
</reference>
<dbReference type="InterPro" id="IPR036928">
    <property type="entry name" value="AS_sf"/>
</dbReference>
<gene>
    <name evidence="3" type="ORF">PUR21_10120</name>
</gene>
<comment type="caution">
    <text evidence="3">The sequence shown here is derived from an EMBL/GenBank/DDBJ whole genome shotgun (WGS) entry which is preliminary data.</text>
</comment>
<dbReference type="Gene3D" id="3.90.1300.10">
    <property type="entry name" value="Amidase signature (AS) domain"/>
    <property type="match status" value="1"/>
</dbReference>
<proteinExistence type="predicted"/>
<dbReference type="NCBIfam" id="NF006631">
    <property type="entry name" value="PRK09201.1"/>
    <property type="match status" value="1"/>
</dbReference>
<keyword evidence="4" id="KW-1185">Reference proteome</keyword>
<feature type="compositionally biased region" description="Basic and acidic residues" evidence="1">
    <location>
        <begin position="475"/>
        <end position="491"/>
    </location>
</feature>
<dbReference type="SUPFAM" id="SSF75304">
    <property type="entry name" value="Amidase signature (AS) enzymes"/>
    <property type="match status" value="1"/>
</dbReference>
<evidence type="ECO:0000256" key="1">
    <source>
        <dbReference type="SAM" id="MobiDB-lite"/>
    </source>
</evidence>
<dbReference type="RefSeq" id="WP_200670615.1">
    <property type="nucleotide sequence ID" value="NZ_JACWCW010000011.1"/>
</dbReference>
<dbReference type="Pfam" id="PF01425">
    <property type="entry name" value="Amidase"/>
    <property type="match status" value="1"/>
</dbReference>
<evidence type="ECO:0000313" key="3">
    <source>
        <dbReference type="EMBL" id="MEN3227981.1"/>
    </source>
</evidence>
<protein>
    <submittedName>
        <fullName evidence="3">AtzE family amidohydrolase</fullName>
    </submittedName>
</protein>
<feature type="region of interest" description="Disordered" evidence="1">
    <location>
        <begin position="234"/>
        <end position="257"/>
    </location>
</feature>
<dbReference type="NCBIfam" id="TIGR02715">
    <property type="entry name" value="amido_AtzE"/>
    <property type="match status" value="1"/>
</dbReference>
<dbReference type="PANTHER" id="PTHR11895">
    <property type="entry name" value="TRANSAMIDASE"/>
    <property type="match status" value="1"/>
</dbReference>
<dbReference type="EMBL" id="JAQYXL010000001">
    <property type="protein sequence ID" value="MEN3227981.1"/>
    <property type="molecule type" value="Genomic_DNA"/>
</dbReference>